<feature type="transmembrane region" description="Helical" evidence="2">
    <location>
        <begin position="142"/>
        <end position="168"/>
    </location>
</feature>
<evidence type="ECO:0000256" key="2">
    <source>
        <dbReference type="SAM" id="Phobius"/>
    </source>
</evidence>
<dbReference type="KEGG" id="bbp:BBPR_0007"/>
<accession>A0A0H3EA00</accession>
<dbReference type="eggNOG" id="COG3266">
    <property type="taxonomic scope" value="Bacteria"/>
</dbReference>
<keyword evidence="2" id="KW-0812">Transmembrane</keyword>
<dbReference type="Proteomes" id="UP000002312">
    <property type="component" value="Chromosome"/>
</dbReference>
<organism evidence="4 5">
    <name type="scientific">Bifidobacterium bifidum (strain PRL2010)</name>
    <dbReference type="NCBI Taxonomy" id="702459"/>
    <lineage>
        <taxon>Bacteria</taxon>
        <taxon>Bacillati</taxon>
        <taxon>Actinomycetota</taxon>
        <taxon>Actinomycetes</taxon>
        <taxon>Bifidobacteriales</taxon>
        <taxon>Bifidobacteriaceae</taxon>
        <taxon>Bifidobacterium</taxon>
    </lineage>
</organism>
<reference evidence="4 5" key="1">
    <citation type="journal article" date="2010" name="Proc. Natl. Acad. Sci. U.S.A.">
        <title>Genome analysis of Bifidobacterium bifidum PRL2010 reveals metabolic pathways for host-derived glycan foraging.</title>
        <authorList>
            <person name="Turroni F."/>
            <person name="Bottacini F."/>
            <person name="Foroni E."/>
            <person name="Mulder I."/>
            <person name="Kim J.H."/>
            <person name="Zomer A."/>
            <person name="Sanchez B."/>
            <person name="Bidossi A."/>
            <person name="Ferrarini A."/>
            <person name="Giubellini V."/>
            <person name="Delledonne M."/>
            <person name="Henrissat B."/>
            <person name="Coutinho P."/>
            <person name="Oggioni M."/>
            <person name="Fitzgerald G.F."/>
            <person name="Mills D."/>
            <person name="Margolles A."/>
            <person name="Kelly D."/>
            <person name="van Sinderen D."/>
            <person name="Ventura M."/>
        </authorList>
    </citation>
    <scope>NUCLEOTIDE SEQUENCE [LARGE SCALE GENOMIC DNA]</scope>
    <source>
        <strain evidence="4 5">PRL2010</strain>
    </source>
</reference>
<dbReference type="PATRIC" id="fig|702459.3.peg.7"/>
<feature type="region of interest" description="Disordered" evidence="1">
    <location>
        <begin position="1"/>
        <end position="65"/>
    </location>
</feature>
<feature type="compositionally biased region" description="Basic and acidic residues" evidence="1">
    <location>
        <begin position="19"/>
        <end position="31"/>
    </location>
</feature>
<sequence>MSDNLEPGRTDMFVPGPHDNAEPHEGVRESAPRVARSISNQPQPESEPRANKTRASLRSPRRSTPRARRMNLSLTHVNAWSVAKVTFMLSIAGAIIEVLAAALVWLLLDAVGVFDQLNNIVSSTGLAADSLNLSSVFSLSTVLSVVTILAIVGVVLVTLLATIIALLYNVISALVGGIHITLGDD</sequence>
<proteinExistence type="predicted"/>
<feature type="transmembrane region" description="Helical" evidence="2">
    <location>
        <begin position="85"/>
        <end position="108"/>
    </location>
</feature>
<dbReference type="EMBL" id="CP001840">
    <property type="protein sequence ID" value="ADP35154.1"/>
    <property type="molecule type" value="Genomic_DNA"/>
</dbReference>
<dbReference type="OrthoDB" id="3240216at2"/>
<gene>
    <name evidence="4" type="ordered locus">BBPR_0007</name>
</gene>
<evidence type="ECO:0000313" key="4">
    <source>
        <dbReference type="EMBL" id="ADP35154.1"/>
    </source>
</evidence>
<evidence type="ECO:0000259" key="3">
    <source>
        <dbReference type="Pfam" id="PF12089"/>
    </source>
</evidence>
<dbReference type="InterPro" id="IPR021949">
    <property type="entry name" value="DUF3566_TM"/>
</dbReference>
<evidence type="ECO:0000313" key="5">
    <source>
        <dbReference type="Proteomes" id="UP000002312"/>
    </source>
</evidence>
<keyword evidence="2" id="KW-0472">Membrane</keyword>
<feature type="domain" description="DUF3566" evidence="3">
    <location>
        <begin position="68"/>
        <end position="184"/>
    </location>
</feature>
<name>A0A0H3EA00_BIFBP</name>
<dbReference type="HOGENOM" id="CLU_046697_2_0_11"/>
<keyword evidence="2" id="KW-1133">Transmembrane helix</keyword>
<evidence type="ECO:0000256" key="1">
    <source>
        <dbReference type="SAM" id="MobiDB-lite"/>
    </source>
</evidence>
<dbReference type="AlphaFoldDB" id="A0A0H3EA00"/>
<dbReference type="Pfam" id="PF12089">
    <property type="entry name" value="DUF3566"/>
    <property type="match status" value="1"/>
</dbReference>
<protein>
    <submittedName>
        <fullName evidence="4">Conserved hypothetical membrane spanning protein</fullName>
    </submittedName>
</protein>
<dbReference type="RefSeq" id="WP_013389323.1">
    <property type="nucleotide sequence ID" value="NC_014638.1"/>
</dbReference>